<sequence>MRPQSGSSRHLNSDTFDELWSAAPISITIVGTPRCDLQLDRAAGQIALVTRYSSPEPDVSRLRNVNFETYTDDRGDWLRLIVNVPEGRSHSAYSFLSSVADEVQIEKAPIAVAVSTAVRRFRQLLENRQALTTQQEVGLFGELLFLSHLIHTVGVGSAYDSWIGFDSEEHDFAMQALHAEIKTTTSERRRHTINGIHQLVPPLEQPLALISIQLTRTTRSQGQSLTDLVSTIRRISGGHAVDLDHALLRIGWSPADADLYQDTWSLRSRPRAYLVTDGFPSLTPEHLALAMPRYDLLTQISYTIDLTDYEADSIEGPVSGFID</sequence>
<comment type="caution">
    <text evidence="1">The sequence shown here is derived from an EMBL/GenBank/DDBJ whole genome shotgun (WGS) entry which is preliminary data.</text>
</comment>
<dbReference type="InterPro" id="IPR025534">
    <property type="entry name" value="DUF4420"/>
</dbReference>
<keyword evidence="2" id="KW-1185">Reference proteome</keyword>
<accession>A0A927JEP8</accession>
<dbReference type="Proteomes" id="UP000642993">
    <property type="component" value="Unassembled WGS sequence"/>
</dbReference>
<organism evidence="1 2">
    <name type="scientific">Lolliginicoccus lacisalsi</name>
    <dbReference type="NCBI Taxonomy" id="2742202"/>
    <lineage>
        <taxon>Bacteria</taxon>
        <taxon>Bacillati</taxon>
        <taxon>Actinomycetota</taxon>
        <taxon>Actinomycetes</taxon>
        <taxon>Mycobacteriales</taxon>
        <taxon>Hoyosellaceae</taxon>
        <taxon>Lolliginicoccus</taxon>
    </lineage>
</organism>
<dbReference type="AlphaFoldDB" id="A0A927JEP8"/>
<evidence type="ECO:0000313" key="2">
    <source>
        <dbReference type="Proteomes" id="UP000642993"/>
    </source>
</evidence>
<name>A0A927JEP8_9ACTN</name>
<gene>
    <name evidence="1" type="ORF">HT102_15525</name>
</gene>
<dbReference type="EMBL" id="JACYWE010000013">
    <property type="protein sequence ID" value="MBD8507899.1"/>
    <property type="molecule type" value="Genomic_DNA"/>
</dbReference>
<dbReference type="Pfam" id="PF14390">
    <property type="entry name" value="DUF4420"/>
    <property type="match status" value="1"/>
</dbReference>
<protein>
    <submittedName>
        <fullName evidence="1">PD-(D/E)XK motif protein</fullName>
    </submittedName>
</protein>
<evidence type="ECO:0000313" key="1">
    <source>
        <dbReference type="EMBL" id="MBD8507899.1"/>
    </source>
</evidence>
<proteinExistence type="predicted"/>
<reference evidence="1" key="1">
    <citation type="submission" date="2020-09" db="EMBL/GenBank/DDBJ databases">
        <title>Hoyosella lacisalsi sp. nov., a halotolerant actinobacterium isolated from soil of Lake Gudzhirganskoe.</title>
        <authorList>
            <person name="Yang Q."/>
            <person name="Guo P.Y."/>
            <person name="Liu S.W."/>
            <person name="Li F.N."/>
            <person name="Sun C.H."/>
        </authorList>
    </citation>
    <scope>NUCLEOTIDE SEQUENCE</scope>
    <source>
        <strain evidence="1">G463</strain>
    </source>
</reference>